<dbReference type="GO" id="GO:0003677">
    <property type="term" value="F:DNA binding"/>
    <property type="evidence" value="ECO:0007669"/>
    <property type="project" value="UniProtKB-UniRule"/>
</dbReference>
<feature type="domain" description="HTH tetR-type" evidence="5">
    <location>
        <begin position="9"/>
        <end position="69"/>
    </location>
</feature>
<accession>A0A1B1ULW3</accession>
<evidence type="ECO:0000313" key="6">
    <source>
        <dbReference type="EMBL" id="ANW03789.1"/>
    </source>
</evidence>
<dbReference type="PROSITE" id="PS50977">
    <property type="entry name" value="HTH_TETR_2"/>
    <property type="match status" value="1"/>
</dbReference>
<gene>
    <name evidence="6" type="ORF">LMTR13_30255</name>
</gene>
<dbReference type="Proteomes" id="UP000092839">
    <property type="component" value="Chromosome"/>
</dbReference>
<dbReference type="PANTHER" id="PTHR47506">
    <property type="entry name" value="TRANSCRIPTIONAL REGULATORY PROTEIN"/>
    <property type="match status" value="1"/>
</dbReference>
<dbReference type="InterPro" id="IPR001647">
    <property type="entry name" value="HTH_TetR"/>
</dbReference>
<dbReference type="AlphaFoldDB" id="A0A1B1ULW3"/>
<evidence type="ECO:0000256" key="4">
    <source>
        <dbReference type="PROSITE-ProRule" id="PRU00335"/>
    </source>
</evidence>
<dbReference type="PANTHER" id="PTHR47506:SF7">
    <property type="entry name" value="TRANSCRIPTIONAL REGULATORY PROTEIN"/>
    <property type="match status" value="1"/>
</dbReference>
<reference evidence="6 7" key="1">
    <citation type="submission" date="2016-07" db="EMBL/GenBank/DDBJ databases">
        <title>Complete genome sequence of Bradyrhizobium icense LMTR 13T, a potential inoculant strain isolated from lima bean (Phaseolus lunatus) in Peru.</title>
        <authorList>
            <person name="Ormeno-Orrillo E."/>
            <person name="Duran D."/>
            <person name="Rogel M.A."/>
            <person name="Rey L."/>
            <person name="Imperial J."/>
            <person name="Ruiz-Argueso T."/>
            <person name="Martinez-Romero E."/>
        </authorList>
    </citation>
    <scope>NUCLEOTIDE SEQUENCE [LARGE SCALE GENOMIC DNA]</scope>
    <source>
        <strain evidence="6 7">LMTR 13</strain>
    </source>
</reference>
<dbReference type="InterPro" id="IPR036271">
    <property type="entry name" value="Tet_transcr_reg_TetR-rel_C_sf"/>
</dbReference>
<dbReference type="Pfam" id="PF00440">
    <property type="entry name" value="TetR_N"/>
    <property type="match status" value="1"/>
</dbReference>
<keyword evidence="1" id="KW-0805">Transcription regulation</keyword>
<feature type="DNA-binding region" description="H-T-H motif" evidence="4">
    <location>
        <begin position="32"/>
        <end position="51"/>
    </location>
</feature>
<sequence length="195" mass="21412">MRYAKGHKDHSHERILKAAAKRFRRQGIAATGMTGIMAEAGLTNGGFYSHFRSKDDLVREGLERALDEQLRRLEGDAAPGQLRELTRLYLSTEHRDRPDAGCASAALLPEIGRQPRAIRKAYAARIRELFEQLARRLPPNSSSRTSHDTAMGIFAVLVGALQLARAVEDPLMSDAILAAGVRAANTLADTAKEKL</sequence>
<keyword evidence="3" id="KW-0804">Transcription</keyword>
<evidence type="ECO:0000256" key="3">
    <source>
        <dbReference type="ARBA" id="ARBA00023163"/>
    </source>
</evidence>
<dbReference type="RefSeq" id="WP_065730959.1">
    <property type="nucleotide sequence ID" value="NZ_CP016428.1"/>
</dbReference>
<keyword evidence="7" id="KW-1185">Reference proteome</keyword>
<dbReference type="Gene3D" id="1.10.357.10">
    <property type="entry name" value="Tetracycline Repressor, domain 2"/>
    <property type="match status" value="1"/>
</dbReference>
<dbReference type="PRINTS" id="PR00455">
    <property type="entry name" value="HTHTETR"/>
</dbReference>
<evidence type="ECO:0000313" key="7">
    <source>
        <dbReference type="Proteomes" id="UP000092839"/>
    </source>
</evidence>
<dbReference type="SUPFAM" id="SSF46689">
    <property type="entry name" value="Homeodomain-like"/>
    <property type="match status" value="1"/>
</dbReference>
<name>A0A1B1ULW3_9BRAD</name>
<dbReference type="SUPFAM" id="SSF48498">
    <property type="entry name" value="Tetracyclin repressor-like, C-terminal domain"/>
    <property type="match status" value="1"/>
</dbReference>
<evidence type="ECO:0000259" key="5">
    <source>
        <dbReference type="PROSITE" id="PS50977"/>
    </source>
</evidence>
<evidence type="ECO:0000256" key="2">
    <source>
        <dbReference type="ARBA" id="ARBA00023125"/>
    </source>
</evidence>
<dbReference type="InterPro" id="IPR009057">
    <property type="entry name" value="Homeodomain-like_sf"/>
</dbReference>
<organism evidence="6 7">
    <name type="scientific">Bradyrhizobium icense</name>
    <dbReference type="NCBI Taxonomy" id="1274631"/>
    <lineage>
        <taxon>Bacteria</taxon>
        <taxon>Pseudomonadati</taxon>
        <taxon>Pseudomonadota</taxon>
        <taxon>Alphaproteobacteria</taxon>
        <taxon>Hyphomicrobiales</taxon>
        <taxon>Nitrobacteraceae</taxon>
        <taxon>Bradyrhizobium</taxon>
    </lineage>
</organism>
<dbReference type="OrthoDB" id="9798857at2"/>
<dbReference type="Gene3D" id="1.10.10.60">
    <property type="entry name" value="Homeodomain-like"/>
    <property type="match status" value="1"/>
</dbReference>
<protein>
    <recommendedName>
        <fullName evidence="5">HTH tetR-type domain-containing protein</fullName>
    </recommendedName>
</protein>
<evidence type="ECO:0000256" key="1">
    <source>
        <dbReference type="ARBA" id="ARBA00023015"/>
    </source>
</evidence>
<keyword evidence="2 4" id="KW-0238">DNA-binding</keyword>
<dbReference type="STRING" id="1274631.LMTR13_30255"/>
<dbReference type="EMBL" id="CP016428">
    <property type="protein sequence ID" value="ANW03789.1"/>
    <property type="molecule type" value="Genomic_DNA"/>
</dbReference>
<dbReference type="KEGG" id="bic:LMTR13_30255"/>
<proteinExistence type="predicted"/>